<evidence type="ECO:0000256" key="1">
    <source>
        <dbReference type="SAM" id="Phobius"/>
    </source>
</evidence>
<name>V7CPB7_PHAVU</name>
<keyword evidence="1" id="KW-0472">Membrane</keyword>
<keyword evidence="1" id="KW-1133">Transmembrane helix</keyword>
<organism evidence="2 3">
    <name type="scientific">Phaseolus vulgaris</name>
    <name type="common">Kidney bean</name>
    <name type="synonym">French bean</name>
    <dbReference type="NCBI Taxonomy" id="3885"/>
    <lineage>
        <taxon>Eukaryota</taxon>
        <taxon>Viridiplantae</taxon>
        <taxon>Streptophyta</taxon>
        <taxon>Embryophyta</taxon>
        <taxon>Tracheophyta</taxon>
        <taxon>Spermatophyta</taxon>
        <taxon>Magnoliopsida</taxon>
        <taxon>eudicotyledons</taxon>
        <taxon>Gunneridae</taxon>
        <taxon>Pentapetalae</taxon>
        <taxon>rosids</taxon>
        <taxon>fabids</taxon>
        <taxon>Fabales</taxon>
        <taxon>Fabaceae</taxon>
        <taxon>Papilionoideae</taxon>
        <taxon>50 kb inversion clade</taxon>
        <taxon>NPAAA clade</taxon>
        <taxon>indigoferoid/millettioid clade</taxon>
        <taxon>Phaseoleae</taxon>
        <taxon>Phaseolus</taxon>
    </lineage>
</organism>
<feature type="transmembrane region" description="Helical" evidence="1">
    <location>
        <begin position="37"/>
        <end position="60"/>
    </location>
</feature>
<dbReference type="AlphaFoldDB" id="V7CPB7"/>
<proteinExistence type="predicted"/>
<dbReference type="Gramene" id="ESW31989">
    <property type="protein sequence ID" value="ESW31989"/>
    <property type="gene ID" value="PHAVU_002G284100g"/>
</dbReference>
<keyword evidence="3" id="KW-1185">Reference proteome</keyword>
<evidence type="ECO:0000313" key="3">
    <source>
        <dbReference type="Proteomes" id="UP000000226"/>
    </source>
</evidence>
<evidence type="ECO:0000313" key="2">
    <source>
        <dbReference type="EMBL" id="ESW31989.1"/>
    </source>
</evidence>
<sequence>MFVGERNFEMRHKMASLEVIQQALLDIRKKPRENFMVYWFSLGSFCFGGLCWVLLLQQWISINSTPLHPRFVCVSDPFDTLPSHNSHLLSLVQPASNIRPVAQAKK</sequence>
<dbReference type="EMBL" id="CM002289">
    <property type="protein sequence ID" value="ESW31989.1"/>
    <property type="molecule type" value="Genomic_DNA"/>
</dbReference>
<keyword evidence="1" id="KW-0812">Transmembrane</keyword>
<dbReference type="Proteomes" id="UP000000226">
    <property type="component" value="Chromosome 2"/>
</dbReference>
<reference evidence="3" key="1">
    <citation type="journal article" date="2014" name="Nat. Genet.">
        <title>A reference genome for common bean and genome-wide analysis of dual domestications.</title>
        <authorList>
            <person name="Schmutz J."/>
            <person name="McClean P.E."/>
            <person name="Mamidi S."/>
            <person name="Wu G.A."/>
            <person name="Cannon S.B."/>
            <person name="Grimwood J."/>
            <person name="Jenkins J."/>
            <person name="Shu S."/>
            <person name="Song Q."/>
            <person name="Chavarro C."/>
            <person name="Torres-Torres M."/>
            <person name="Geffroy V."/>
            <person name="Moghaddam S.M."/>
            <person name="Gao D."/>
            <person name="Abernathy B."/>
            <person name="Barry K."/>
            <person name="Blair M."/>
            <person name="Brick M.A."/>
            <person name="Chovatia M."/>
            <person name="Gepts P."/>
            <person name="Goodstein D.M."/>
            <person name="Gonzales M."/>
            <person name="Hellsten U."/>
            <person name="Hyten D.L."/>
            <person name="Jia G."/>
            <person name="Kelly J.D."/>
            <person name="Kudrna D."/>
            <person name="Lee R."/>
            <person name="Richard M.M."/>
            <person name="Miklas P.N."/>
            <person name="Osorno J.M."/>
            <person name="Rodrigues J."/>
            <person name="Thareau V."/>
            <person name="Urrea C.A."/>
            <person name="Wang M."/>
            <person name="Yu Y."/>
            <person name="Zhang M."/>
            <person name="Wing R.A."/>
            <person name="Cregan P.B."/>
            <person name="Rokhsar D.S."/>
            <person name="Jackson S.A."/>
        </authorList>
    </citation>
    <scope>NUCLEOTIDE SEQUENCE [LARGE SCALE GENOMIC DNA]</scope>
    <source>
        <strain evidence="3">cv. G19833</strain>
    </source>
</reference>
<gene>
    <name evidence="2" type="ORF">PHAVU_002G284100g</name>
</gene>
<accession>V7CPB7</accession>
<protein>
    <submittedName>
        <fullName evidence="2">Uncharacterized protein</fullName>
    </submittedName>
</protein>